<keyword evidence="2" id="KW-0548">Nucleotidyltransferase</keyword>
<dbReference type="InterPro" id="IPR051083">
    <property type="entry name" value="GrpII_Intron_Splice-Mob/Def"/>
</dbReference>
<evidence type="ECO:0000256" key="1">
    <source>
        <dbReference type="ARBA" id="ARBA00022679"/>
    </source>
</evidence>
<gene>
    <name evidence="9" type="ORF">LCGC14_1431330</name>
</gene>
<dbReference type="AlphaFoldDB" id="A0A0F9JNI7"/>
<proteinExistence type="inferred from homology"/>
<keyword evidence="5" id="KW-0051">Antiviral defense</keyword>
<comment type="catalytic activity">
    <reaction evidence="7">
        <text>DNA(n) + a 2'-deoxyribonucleoside 5'-triphosphate = DNA(n+1) + diphosphate</text>
        <dbReference type="Rhea" id="RHEA:22508"/>
        <dbReference type="Rhea" id="RHEA-COMP:17339"/>
        <dbReference type="Rhea" id="RHEA-COMP:17340"/>
        <dbReference type="ChEBI" id="CHEBI:33019"/>
        <dbReference type="ChEBI" id="CHEBI:61560"/>
        <dbReference type="ChEBI" id="CHEBI:173112"/>
        <dbReference type="EC" id="2.7.7.49"/>
    </reaction>
</comment>
<evidence type="ECO:0000256" key="3">
    <source>
        <dbReference type="ARBA" id="ARBA00022723"/>
    </source>
</evidence>
<dbReference type="InterPro" id="IPR000477">
    <property type="entry name" value="RT_dom"/>
</dbReference>
<evidence type="ECO:0000313" key="9">
    <source>
        <dbReference type="EMBL" id="KKM71369.1"/>
    </source>
</evidence>
<dbReference type="GO" id="GO:0046872">
    <property type="term" value="F:metal ion binding"/>
    <property type="evidence" value="ECO:0007669"/>
    <property type="project" value="UniProtKB-KW"/>
</dbReference>
<protein>
    <recommendedName>
        <fullName evidence="8">Reverse transcriptase domain-containing protein</fullName>
    </recommendedName>
</protein>
<keyword evidence="4" id="KW-0460">Magnesium</keyword>
<dbReference type="GO" id="GO:0051607">
    <property type="term" value="P:defense response to virus"/>
    <property type="evidence" value="ECO:0007669"/>
    <property type="project" value="UniProtKB-KW"/>
</dbReference>
<accession>A0A0F9JNI7</accession>
<evidence type="ECO:0000256" key="7">
    <source>
        <dbReference type="ARBA" id="ARBA00048173"/>
    </source>
</evidence>
<evidence type="ECO:0000259" key="8">
    <source>
        <dbReference type="PROSITE" id="PS50878"/>
    </source>
</evidence>
<dbReference type="GO" id="GO:0003723">
    <property type="term" value="F:RNA binding"/>
    <property type="evidence" value="ECO:0007669"/>
    <property type="project" value="InterPro"/>
</dbReference>
<reference evidence="9" key="1">
    <citation type="journal article" date="2015" name="Nature">
        <title>Complex archaea that bridge the gap between prokaryotes and eukaryotes.</title>
        <authorList>
            <person name="Spang A."/>
            <person name="Saw J.H."/>
            <person name="Jorgensen S.L."/>
            <person name="Zaremba-Niedzwiedzka K."/>
            <person name="Martijn J."/>
            <person name="Lind A.E."/>
            <person name="van Eijk R."/>
            <person name="Schleper C."/>
            <person name="Guy L."/>
            <person name="Ettema T.J."/>
        </authorList>
    </citation>
    <scope>NUCLEOTIDE SEQUENCE</scope>
</reference>
<dbReference type="EMBL" id="LAZR01009650">
    <property type="protein sequence ID" value="KKM71369.1"/>
    <property type="molecule type" value="Genomic_DNA"/>
</dbReference>
<sequence length="334" mass="38843">MHFFARIVKIENLKQAQQVCRKKRKKQSFYLHGAKNIYQLLGINRATAVKIVQNIDNYYRSYPIKKSSGKLRWIDAPQELLKKCQKNILERILYQFRAHESAVGFIKNINVKDGAKRHLGNKVVLCVDVHDFFGSLSLFQVYAAFGYILRKLTISRTTFNYTKEDVELLVKLTTYKGKVPQGAPTSPALANIICRQLDRELQAVADKDNLIYTRYADDISFSHKNKQFKITKVLEPTKKILSYYGLKLNRAKTRVLRPHKRMCITGVVINDKLSVPKYVWRNIRAQLHNLIKHKGTLTKDEHQKLRGKIEWIGLFRPQLKVTFLDQLGKVRLTS</sequence>
<evidence type="ECO:0000256" key="6">
    <source>
        <dbReference type="ARBA" id="ARBA00034120"/>
    </source>
</evidence>
<keyword evidence="3" id="KW-0479">Metal-binding</keyword>
<dbReference type="InterPro" id="IPR000123">
    <property type="entry name" value="Reverse_transcriptase_msDNA"/>
</dbReference>
<comment type="similarity">
    <text evidence="6">Belongs to the bacterial reverse transcriptase family.</text>
</comment>
<dbReference type="Pfam" id="PF00078">
    <property type="entry name" value="RVT_1"/>
    <property type="match status" value="1"/>
</dbReference>
<name>A0A0F9JNI7_9ZZZZ</name>
<evidence type="ECO:0000256" key="2">
    <source>
        <dbReference type="ARBA" id="ARBA00022695"/>
    </source>
</evidence>
<dbReference type="PANTHER" id="PTHR34047:SF7">
    <property type="entry name" value="RNA-DIRECTED DNA POLYMERASE"/>
    <property type="match status" value="1"/>
</dbReference>
<dbReference type="PROSITE" id="PS50878">
    <property type="entry name" value="RT_POL"/>
    <property type="match status" value="1"/>
</dbReference>
<evidence type="ECO:0000256" key="4">
    <source>
        <dbReference type="ARBA" id="ARBA00022842"/>
    </source>
</evidence>
<feature type="domain" description="Reverse transcriptase" evidence="8">
    <location>
        <begin position="43"/>
        <end position="269"/>
    </location>
</feature>
<dbReference type="SUPFAM" id="SSF56672">
    <property type="entry name" value="DNA/RNA polymerases"/>
    <property type="match status" value="1"/>
</dbReference>
<dbReference type="GO" id="GO:0003964">
    <property type="term" value="F:RNA-directed DNA polymerase activity"/>
    <property type="evidence" value="ECO:0007669"/>
    <property type="project" value="UniProtKB-EC"/>
</dbReference>
<dbReference type="InterPro" id="IPR043502">
    <property type="entry name" value="DNA/RNA_pol_sf"/>
</dbReference>
<dbReference type="PRINTS" id="PR00866">
    <property type="entry name" value="RNADNAPOLMS"/>
</dbReference>
<dbReference type="CDD" id="cd03487">
    <property type="entry name" value="RT_Bac_retron_II"/>
    <property type="match status" value="1"/>
</dbReference>
<evidence type="ECO:0000256" key="5">
    <source>
        <dbReference type="ARBA" id="ARBA00023118"/>
    </source>
</evidence>
<comment type="caution">
    <text evidence="9">The sequence shown here is derived from an EMBL/GenBank/DDBJ whole genome shotgun (WGS) entry which is preliminary data.</text>
</comment>
<organism evidence="9">
    <name type="scientific">marine sediment metagenome</name>
    <dbReference type="NCBI Taxonomy" id="412755"/>
    <lineage>
        <taxon>unclassified sequences</taxon>
        <taxon>metagenomes</taxon>
        <taxon>ecological metagenomes</taxon>
    </lineage>
</organism>
<keyword evidence="1" id="KW-0808">Transferase</keyword>
<dbReference type="PANTHER" id="PTHR34047">
    <property type="entry name" value="NUCLEAR INTRON MATURASE 1, MITOCHONDRIAL-RELATED"/>
    <property type="match status" value="1"/>
</dbReference>